<sequence length="72" mass="8313">MAFIHYYLPLDECSELCYYIEYFGTSPPSDKVDLDRLKQVLGDLRDKSTLTVDPADIFEIGPKMSFHTSWCS</sequence>
<reference evidence="1" key="1">
    <citation type="journal article" date="2015" name="Nature">
        <title>Complex archaea that bridge the gap between prokaryotes and eukaryotes.</title>
        <authorList>
            <person name="Spang A."/>
            <person name="Saw J.H."/>
            <person name="Jorgensen S.L."/>
            <person name="Zaremba-Niedzwiedzka K."/>
            <person name="Martijn J."/>
            <person name="Lind A.E."/>
            <person name="van Eijk R."/>
            <person name="Schleper C."/>
            <person name="Guy L."/>
            <person name="Ettema T.J."/>
        </authorList>
    </citation>
    <scope>NUCLEOTIDE SEQUENCE</scope>
</reference>
<evidence type="ECO:0000313" key="1">
    <source>
        <dbReference type="EMBL" id="KKK63271.1"/>
    </source>
</evidence>
<dbReference type="EMBL" id="LAZR01061593">
    <property type="protein sequence ID" value="KKK63271.1"/>
    <property type="molecule type" value="Genomic_DNA"/>
</dbReference>
<organism evidence="1">
    <name type="scientific">marine sediment metagenome</name>
    <dbReference type="NCBI Taxonomy" id="412755"/>
    <lineage>
        <taxon>unclassified sequences</taxon>
        <taxon>metagenomes</taxon>
        <taxon>ecological metagenomes</taxon>
    </lineage>
</organism>
<feature type="non-terminal residue" evidence="1">
    <location>
        <position position="72"/>
    </location>
</feature>
<proteinExistence type="predicted"/>
<name>A0A0F8ZTK1_9ZZZZ</name>
<dbReference type="AlphaFoldDB" id="A0A0F8ZTK1"/>
<protein>
    <submittedName>
        <fullName evidence="1">Uncharacterized protein</fullName>
    </submittedName>
</protein>
<accession>A0A0F8ZTK1</accession>
<comment type="caution">
    <text evidence="1">The sequence shown here is derived from an EMBL/GenBank/DDBJ whole genome shotgun (WGS) entry which is preliminary data.</text>
</comment>
<gene>
    <name evidence="1" type="ORF">LCGC14_2995950</name>
</gene>